<accession>A0A4U7B467</accession>
<name>A0A4U7B467_9PEZI</name>
<evidence type="ECO:0000256" key="1">
    <source>
        <dbReference type="SAM" id="MobiDB-lite"/>
    </source>
</evidence>
<comment type="caution">
    <text evidence="2">The sequence shown here is derived from an EMBL/GenBank/DDBJ whole genome shotgun (WGS) entry which is preliminary data.</text>
</comment>
<feature type="region of interest" description="Disordered" evidence="1">
    <location>
        <begin position="1"/>
        <end position="25"/>
    </location>
</feature>
<evidence type="ECO:0000313" key="3">
    <source>
        <dbReference type="Proteomes" id="UP000308133"/>
    </source>
</evidence>
<evidence type="ECO:0000313" key="2">
    <source>
        <dbReference type="EMBL" id="TKX23950.1"/>
    </source>
</evidence>
<dbReference type="EMBL" id="PTQR01000050">
    <property type="protein sequence ID" value="TKX23950.1"/>
    <property type="molecule type" value="Genomic_DNA"/>
</dbReference>
<proteinExistence type="predicted"/>
<organism evidence="2 3">
    <name type="scientific">Elsinoe australis</name>
    <dbReference type="NCBI Taxonomy" id="40998"/>
    <lineage>
        <taxon>Eukaryota</taxon>
        <taxon>Fungi</taxon>
        <taxon>Dikarya</taxon>
        <taxon>Ascomycota</taxon>
        <taxon>Pezizomycotina</taxon>
        <taxon>Dothideomycetes</taxon>
        <taxon>Dothideomycetidae</taxon>
        <taxon>Myriangiales</taxon>
        <taxon>Elsinoaceae</taxon>
        <taxon>Elsinoe</taxon>
    </lineage>
</organism>
<protein>
    <submittedName>
        <fullName evidence="2">Uncharacterized protein</fullName>
    </submittedName>
</protein>
<dbReference type="Proteomes" id="UP000308133">
    <property type="component" value="Unassembled WGS sequence"/>
</dbReference>
<dbReference type="AlphaFoldDB" id="A0A4U7B467"/>
<reference evidence="2 3" key="1">
    <citation type="submission" date="2018-02" db="EMBL/GenBank/DDBJ databases">
        <title>Draft genome sequences of Elsinoe sp., causing black scab on jojoba.</title>
        <authorList>
            <person name="Stodart B."/>
            <person name="Jeffress S."/>
            <person name="Ash G."/>
            <person name="Arun Chinnappa K."/>
        </authorList>
    </citation>
    <scope>NUCLEOTIDE SEQUENCE [LARGE SCALE GENOMIC DNA]</scope>
    <source>
        <strain evidence="2 3">Hillstone_2</strain>
    </source>
</reference>
<gene>
    <name evidence="2" type="ORF">C1H76_3888</name>
</gene>
<sequence length="192" mass="21616">MAHNGLTTIEKAPSSPPPYTSVLDPKPCPATEAPDILKVQSQRWEELTQSKITATLSMTTAKNQTEFEFSCLRVRRALSLNTRAFSVCPHLVPSERGFFSRICPPKHWIFSSNEGLRKFFARRSDTSKTVECETCKAACWLMQDCNSGVLTLWVRRSWDGDLERRGAVWLVPSAGWFGYPNGKASLRVDDES</sequence>